<feature type="compositionally biased region" description="Basic and acidic residues" evidence="1">
    <location>
        <begin position="1033"/>
        <end position="1044"/>
    </location>
</feature>
<accession>A0AAV2A7H4</accession>
<organism evidence="2 3">
    <name type="scientific">Larinioides sclopetarius</name>
    <dbReference type="NCBI Taxonomy" id="280406"/>
    <lineage>
        <taxon>Eukaryota</taxon>
        <taxon>Metazoa</taxon>
        <taxon>Ecdysozoa</taxon>
        <taxon>Arthropoda</taxon>
        <taxon>Chelicerata</taxon>
        <taxon>Arachnida</taxon>
        <taxon>Araneae</taxon>
        <taxon>Araneomorphae</taxon>
        <taxon>Entelegynae</taxon>
        <taxon>Araneoidea</taxon>
        <taxon>Araneidae</taxon>
        <taxon>Larinioides</taxon>
    </lineage>
</organism>
<reference evidence="2 3" key="1">
    <citation type="submission" date="2024-04" db="EMBL/GenBank/DDBJ databases">
        <authorList>
            <person name="Rising A."/>
            <person name="Reimegard J."/>
            <person name="Sonavane S."/>
            <person name="Akerstrom W."/>
            <person name="Nylinder S."/>
            <person name="Hedman E."/>
            <person name="Kallberg Y."/>
        </authorList>
    </citation>
    <scope>NUCLEOTIDE SEQUENCE [LARGE SCALE GENOMIC DNA]</scope>
</reference>
<dbReference type="Proteomes" id="UP001497382">
    <property type="component" value="Unassembled WGS sequence"/>
</dbReference>
<keyword evidence="3" id="KW-1185">Reference proteome</keyword>
<evidence type="ECO:0000313" key="2">
    <source>
        <dbReference type="EMBL" id="CAL1279911.1"/>
    </source>
</evidence>
<feature type="compositionally biased region" description="Polar residues" evidence="1">
    <location>
        <begin position="1336"/>
        <end position="1351"/>
    </location>
</feature>
<feature type="region of interest" description="Disordered" evidence="1">
    <location>
        <begin position="1326"/>
        <end position="1381"/>
    </location>
</feature>
<evidence type="ECO:0000313" key="3">
    <source>
        <dbReference type="Proteomes" id="UP001497382"/>
    </source>
</evidence>
<name>A0AAV2A7H4_9ARAC</name>
<comment type="caution">
    <text evidence="2">The sequence shown here is derived from an EMBL/GenBank/DDBJ whole genome shotgun (WGS) entry which is preliminary data.</text>
</comment>
<protein>
    <submittedName>
        <fullName evidence="2">Uncharacterized protein</fullName>
    </submittedName>
</protein>
<evidence type="ECO:0000256" key="1">
    <source>
        <dbReference type="SAM" id="MobiDB-lite"/>
    </source>
</evidence>
<proteinExistence type="predicted"/>
<sequence>MSALTLHDFKFIRDKFPQIQLPDSWGITTSKSEDVIWNIVLAYLNSFPLCDENELTERWKRLTGQEIIHDSYMKPSAELCNPFLHRDACFNDIHMSNLVESFKKRVEYLIENDEKRFHDEPKNFRYLQASSKLLLCNIVLISSVQYQKQILVNVFPVQSPSNQQTFYTKNISILNELIFTNKIENPQEKFSFGIPKEIGIQKQRCALREILQETRVFKDKKIPIEKISGLPDITENFLISLIKSDFREIIPFIYESPDILLKLYEAGFETDPKAKDSGGKSAFFHVLKTEESELVFLLYDHAVNKCLQTDASVLSPDPVIFENLMCLKDHLKLLEKDLLSEKVSKETICLHRDLSQFNEFQMDICKSVIGIQRRLSYSDYTEEECEVLQKKETILAILKTYEKYFDSINGETSIEEDDFSHFKEFCEHKEFFDQLDLSSYVMFMDNLCFLKERLMLPSDAYLHVKTAFFLFISCKKYVKRHEKSNLFTSLCIIFQERMSLQRQIRSFIKILEKSELSKDTTVKKLPETVVYNFENLPELYGEFIIHRLLRYLNAAIRAKFNCGKTVEPLKTTTKFSSTPFEETKLNSNDLKSILVIERCLQILSECCNKTNYPFQEIISLAFPEYLIQNLEKIHNHISHMKSSEFLYRNNLEENVKLFIEIQSELSGLRKSLFRIYSAHVYERDHFLVSHLLKAFGEARRKCSLNEKENQLSKQESINQILWKSFIYDMHTFLMKEVSHMIPKRYLLYKDSGYKYIVQNVISVVGELLIGLKLTDSKKAIEYLDSYFLCLECILIYLVIFKQLKKFSTLLMSLLGRRNSIFEELRMQFRANKLINATTDRTPVEESKIYEKHSAPKPKDIRTYNQKKVKTIFRFPESCDLDKNDSRRSTFSISTIDLSENTEIHQKEIRTDSPFIEQISTTSCGDILQANVYPCPSVTSKVNCPSERSRVKNITLSEVATCLDDYQTLTWSLFQEFKANSHEYSYFKNIKSYCLVFERKTFSNNKGKKFSGLNIQIYLQNLLELKKNTVSQQRKEAEFNKKSEDSQPNWNFPEVTKKRQNNEQQMDYKFSGLSRTTDDSPLNIKSMMQSKDIAKDDNNKHNKDEMFDESKLIHPKLVLGQNEKVSNNRFEFFRSRIKLLKHILVDNSIQKFWNNATTPQRKVYVREKIVQLYLNDSEIQASVEMLLFQFKTILRSKELEKLWEKTSSVFNAINMRNFLVNDHLRLDTLGRLLNPYELVEKMLDLISDEDVVDCMQQILEQSGGTFSDFMRIMNDDEKEDFQNLRDQIQQCLHWKQYALLIPFQKPQSAHLFSPPKSKVLQADFSPPFPKKEKMAKDTTQYGPSTGFPSSPTKHLLPIKQKGKEWERRRTTIKATEGNRKSS</sequence>
<gene>
    <name evidence="2" type="ORF">LARSCL_LOCUS10667</name>
</gene>
<feature type="region of interest" description="Disordered" evidence="1">
    <location>
        <begin position="1033"/>
        <end position="1052"/>
    </location>
</feature>
<dbReference type="EMBL" id="CAXIEN010000126">
    <property type="protein sequence ID" value="CAL1279911.1"/>
    <property type="molecule type" value="Genomic_DNA"/>
</dbReference>